<dbReference type="EMBL" id="BPLQ01015033">
    <property type="protein sequence ID" value="GIY85340.1"/>
    <property type="molecule type" value="Genomic_DNA"/>
</dbReference>
<evidence type="ECO:0000313" key="1">
    <source>
        <dbReference type="EMBL" id="GIY85340.1"/>
    </source>
</evidence>
<evidence type="ECO:0000313" key="2">
    <source>
        <dbReference type="Proteomes" id="UP001054837"/>
    </source>
</evidence>
<reference evidence="1 2" key="1">
    <citation type="submission" date="2021-06" db="EMBL/GenBank/DDBJ databases">
        <title>Caerostris darwini draft genome.</title>
        <authorList>
            <person name="Kono N."/>
            <person name="Arakawa K."/>
        </authorList>
    </citation>
    <scope>NUCLEOTIDE SEQUENCE [LARGE SCALE GENOMIC DNA]</scope>
</reference>
<gene>
    <name evidence="1" type="ORF">CDAR_317941</name>
</gene>
<keyword evidence="2" id="KW-1185">Reference proteome</keyword>
<dbReference type="Proteomes" id="UP001054837">
    <property type="component" value="Unassembled WGS sequence"/>
</dbReference>
<name>A0AAV4WTT8_9ARAC</name>
<proteinExistence type="predicted"/>
<organism evidence="1 2">
    <name type="scientific">Caerostris darwini</name>
    <dbReference type="NCBI Taxonomy" id="1538125"/>
    <lineage>
        <taxon>Eukaryota</taxon>
        <taxon>Metazoa</taxon>
        <taxon>Ecdysozoa</taxon>
        <taxon>Arthropoda</taxon>
        <taxon>Chelicerata</taxon>
        <taxon>Arachnida</taxon>
        <taxon>Araneae</taxon>
        <taxon>Araneomorphae</taxon>
        <taxon>Entelegynae</taxon>
        <taxon>Araneoidea</taxon>
        <taxon>Araneidae</taxon>
        <taxon>Caerostris</taxon>
    </lineage>
</organism>
<sequence length="104" mass="12252">MGARLRQAERVMKWKTHVTLVRYCHYPCDVTVRKMNQVVACCWIKRDEQVGRRDFLRCATPFVDDSLRLVPEPPSKCHYMWHVRPAVNVTLVQGISRLVLRNTD</sequence>
<comment type="caution">
    <text evidence="1">The sequence shown here is derived from an EMBL/GenBank/DDBJ whole genome shotgun (WGS) entry which is preliminary data.</text>
</comment>
<protein>
    <submittedName>
        <fullName evidence="1">Uncharacterized protein</fullName>
    </submittedName>
</protein>
<accession>A0AAV4WTT8</accession>
<dbReference type="AlphaFoldDB" id="A0AAV4WTT8"/>